<organism evidence="1 2">
    <name type="scientific">Austropuccinia psidii MF-1</name>
    <dbReference type="NCBI Taxonomy" id="1389203"/>
    <lineage>
        <taxon>Eukaryota</taxon>
        <taxon>Fungi</taxon>
        <taxon>Dikarya</taxon>
        <taxon>Basidiomycota</taxon>
        <taxon>Pucciniomycotina</taxon>
        <taxon>Pucciniomycetes</taxon>
        <taxon>Pucciniales</taxon>
        <taxon>Sphaerophragmiaceae</taxon>
        <taxon>Austropuccinia</taxon>
    </lineage>
</organism>
<dbReference type="Proteomes" id="UP000765509">
    <property type="component" value="Unassembled WGS sequence"/>
</dbReference>
<evidence type="ECO:0000313" key="1">
    <source>
        <dbReference type="EMBL" id="MBW0509884.1"/>
    </source>
</evidence>
<reference evidence="1" key="1">
    <citation type="submission" date="2021-03" db="EMBL/GenBank/DDBJ databases">
        <title>Draft genome sequence of rust myrtle Austropuccinia psidii MF-1, a brazilian biotype.</title>
        <authorList>
            <person name="Quecine M.C."/>
            <person name="Pachon D.M.R."/>
            <person name="Bonatelli M.L."/>
            <person name="Correr F.H."/>
            <person name="Franceschini L.M."/>
            <person name="Leite T.F."/>
            <person name="Margarido G.R.A."/>
            <person name="Almeida C.A."/>
            <person name="Ferrarezi J.A."/>
            <person name="Labate C.A."/>
        </authorList>
    </citation>
    <scope>NUCLEOTIDE SEQUENCE</scope>
    <source>
        <strain evidence="1">MF-1</strain>
    </source>
</reference>
<dbReference type="OrthoDB" id="8022549at2759"/>
<keyword evidence="2" id="KW-1185">Reference proteome</keyword>
<name>A0A9Q3DV53_9BASI</name>
<proteinExistence type="predicted"/>
<sequence>MEPLIFSWLPEKEPSKNPPNSQILPSYVKKTCDTADKFLAEAKGYKNQRYDRSHREPEFKGGVHVMISTQRLNNLEVPNEIQDSFVGPFTFTRLIVKSAVEVIVTEEFSRNL</sequence>
<protein>
    <submittedName>
        <fullName evidence="1">Uncharacterized protein</fullName>
    </submittedName>
</protein>
<dbReference type="EMBL" id="AVOT02021214">
    <property type="protein sequence ID" value="MBW0509884.1"/>
    <property type="molecule type" value="Genomic_DNA"/>
</dbReference>
<evidence type="ECO:0000313" key="2">
    <source>
        <dbReference type="Proteomes" id="UP000765509"/>
    </source>
</evidence>
<accession>A0A9Q3DV53</accession>
<gene>
    <name evidence="1" type="ORF">O181_049599</name>
</gene>
<dbReference type="AlphaFoldDB" id="A0A9Q3DV53"/>
<comment type="caution">
    <text evidence="1">The sequence shown here is derived from an EMBL/GenBank/DDBJ whole genome shotgun (WGS) entry which is preliminary data.</text>
</comment>